<dbReference type="PANTHER" id="PTHR46796:SF7">
    <property type="entry name" value="ARAC FAMILY TRANSCRIPTIONAL REGULATOR"/>
    <property type="match status" value="1"/>
</dbReference>
<dbReference type="Pfam" id="PF12852">
    <property type="entry name" value="Cupin_6"/>
    <property type="match status" value="1"/>
</dbReference>
<evidence type="ECO:0000256" key="1">
    <source>
        <dbReference type="ARBA" id="ARBA00023015"/>
    </source>
</evidence>
<dbReference type="SMART" id="SM00342">
    <property type="entry name" value="HTH_ARAC"/>
    <property type="match status" value="1"/>
</dbReference>
<keyword evidence="3" id="KW-0804">Transcription</keyword>
<dbReference type="SUPFAM" id="SSF51182">
    <property type="entry name" value="RmlC-like cupins"/>
    <property type="match status" value="1"/>
</dbReference>
<dbReference type="Gene3D" id="1.10.10.60">
    <property type="entry name" value="Homeodomain-like"/>
    <property type="match status" value="2"/>
</dbReference>
<dbReference type="PROSITE" id="PS01124">
    <property type="entry name" value="HTH_ARAC_FAMILY_2"/>
    <property type="match status" value="1"/>
</dbReference>
<dbReference type="Gene3D" id="2.60.120.10">
    <property type="entry name" value="Jelly Rolls"/>
    <property type="match status" value="1"/>
</dbReference>
<accession>A0ABY3PFY8</accession>
<evidence type="ECO:0000256" key="2">
    <source>
        <dbReference type="ARBA" id="ARBA00023125"/>
    </source>
</evidence>
<name>A0ABY3PFY8_9CYAN</name>
<protein>
    <submittedName>
        <fullName evidence="5">AraC family transcriptional regulator</fullName>
    </submittedName>
</protein>
<gene>
    <name evidence="5" type="ORF">ISF26_12035</name>
</gene>
<dbReference type="RefSeq" id="WP_269469200.1">
    <property type="nucleotide sequence ID" value="NZ_CP063845.1"/>
</dbReference>
<dbReference type="InterPro" id="IPR050204">
    <property type="entry name" value="AraC_XylS_family_regulators"/>
</dbReference>
<keyword evidence="1" id="KW-0805">Transcription regulation</keyword>
<proteinExistence type="predicted"/>
<keyword evidence="6" id="KW-1185">Reference proteome</keyword>
<feature type="domain" description="HTH araC/xylS-type" evidence="4">
    <location>
        <begin position="227"/>
        <end position="325"/>
    </location>
</feature>
<sequence>MRLSFIRERLAMDVLDQLLFDLRQESCLFCRLEATEPFRIQKSASTVAPFYAVLAGKARIETANNAHDLNEGDFLVLPSGEPHELTGADCASAPPVALVSLLAEAGVEPWEPGMRYRSIVRLQHGGGGSQSVILVGIFSFGDPRRNPLLTALPPVLVIRGATDCNRSWLKMTLNAIAEELAEEQPGANLVIAKLADLLFMQSLRAYLAMGSHNSVGWMRGIMDPLVGRAISCMHAAPERRWTLQALAEEAGCSRAVFAQRFSALVGQGAICYLTAWRMHVAAGLLLDGTGNIGTVAGRVGYRSEAAFSIAFKRWAGISPSGYRLMMLRAQT</sequence>
<dbReference type="InterPro" id="IPR011051">
    <property type="entry name" value="RmlC_Cupin_sf"/>
</dbReference>
<dbReference type="InterPro" id="IPR009057">
    <property type="entry name" value="Homeodomain-like_sf"/>
</dbReference>
<dbReference type="Proteomes" id="UP001054846">
    <property type="component" value="Chromosome"/>
</dbReference>
<dbReference type="Pfam" id="PF12833">
    <property type="entry name" value="HTH_18"/>
    <property type="match status" value="1"/>
</dbReference>
<evidence type="ECO:0000256" key="3">
    <source>
        <dbReference type="ARBA" id="ARBA00023163"/>
    </source>
</evidence>
<dbReference type="InterPro" id="IPR018060">
    <property type="entry name" value="HTH_AraC"/>
</dbReference>
<dbReference type="InterPro" id="IPR032783">
    <property type="entry name" value="AraC_lig"/>
</dbReference>
<evidence type="ECO:0000313" key="5">
    <source>
        <dbReference type="EMBL" id="UFP92575.1"/>
    </source>
</evidence>
<dbReference type="EMBL" id="CP063845">
    <property type="protein sequence ID" value="UFP92575.1"/>
    <property type="molecule type" value="Genomic_DNA"/>
</dbReference>
<dbReference type="SUPFAM" id="SSF46689">
    <property type="entry name" value="Homeodomain-like"/>
    <property type="match status" value="1"/>
</dbReference>
<evidence type="ECO:0000313" key="6">
    <source>
        <dbReference type="Proteomes" id="UP001054846"/>
    </source>
</evidence>
<keyword evidence="2" id="KW-0238">DNA-binding</keyword>
<organism evidence="5 6">
    <name type="scientific">Gloeobacter morelensis MG652769</name>
    <dbReference type="NCBI Taxonomy" id="2781736"/>
    <lineage>
        <taxon>Bacteria</taxon>
        <taxon>Bacillati</taxon>
        <taxon>Cyanobacteriota</taxon>
        <taxon>Cyanophyceae</taxon>
        <taxon>Gloeobacterales</taxon>
        <taxon>Gloeobacteraceae</taxon>
        <taxon>Gloeobacter</taxon>
        <taxon>Gloeobacter morelensis</taxon>
    </lineage>
</organism>
<dbReference type="InterPro" id="IPR014710">
    <property type="entry name" value="RmlC-like_jellyroll"/>
</dbReference>
<reference evidence="5 6" key="1">
    <citation type="journal article" date="2021" name="Genome Biol. Evol.">
        <title>Complete Genome Sequencing of a Novel Gloeobacter Species from a Waterfall Cave in Mexico.</title>
        <authorList>
            <person name="Saw J.H."/>
            <person name="Cardona T."/>
            <person name="Montejano G."/>
        </authorList>
    </citation>
    <scope>NUCLEOTIDE SEQUENCE [LARGE SCALE GENOMIC DNA]</scope>
    <source>
        <strain evidence="5">MG652769</strain>
    </source>
</reference>
<dbReference type="PANTHER" id="PTHR46796">
    <property type="entry name" value="HTH-TYPE TRANSCRIPTIONAL ACTIVATOR RHAS-RELATED"/>
    <property type="match status" value="1"/>
</dbReference>
<evidence type="ECO:0000259" key="4">
    <source>
        <dbReference type="PROSITE" id="PS01124"/>
    </source>
</evidence>